<dbReference type="Proteomes" id="UP000431264">
    <property type="component" value="Unassembled WGS sequence"/>
</dbReference>
<proteinExistence type="predicted"/>
<comment type="caution">
    <text evidence="2">The sequence shown here is derived from an EMBL/GenBank/DDBJ whole genome shotgun (WGS) entry which is preliminary data.</text>
</comment>
<feature type="chain" id="PRO_5026037055" evidence="1">
    <location>
        <begin position="21"/>
        <end position="148"/>
    </location>
</feature>
<dbReference type="PROSITE" id="PS51257">
    <property type="entry name" value="PROKAR_LIPOPROTEIN"/>
    <property type="match status" value="1"/>
</dbReference>
<sequence length="148" mass="16539">MKALTTLFLLLLLYSCTSTKSTLKNIDPNAIRPKVVHNAFVITEYAKDSQYGYDADYPINLGPLYDKQEEQNIAYFLNALEGPKGEKLVYQKTATCCPFPSDTHGIGAGTLSIYEVELEGTSKKISLYFNIYEKGQIVCPKGLNIKKQ</sequence>
<keyword evidence="1" id="KW-0732">Signal</keyword>
<dbReference type="RefSeq" id="WP_140998303.1">
    <property type="nucleotide sequence ID" value="NZ_VDCZ01000009.1"/>
</dbReference>
<evidence type="ECO:0000313" key="3">
    <source>
        <dbReference type="Proteomes" id="UP000431264"/>
    </source>
</evidence>
<dbReference type="AlphaFoldDB" id="A0A6I4IMD3"/>
<evidence type="ECO:0000256" key="1">
    <source>
        <dbReference type="SAM" id="SignalP"/>
    </source>
</evidence>
<keyword evidence="3" id="KW-1185">Reference proteome</keyword>
<dbReference type="EMBL" id="WQLW01000009">
    <property type="protein sequence ID" value="MVO09932.1"/>
    <property type="molecule type" value="Genomic_DNA"/>
</dbReference>
<protein>
    <submittedName>
        <fullName evidence="2">2-dehydro-3-deoxyphosphooctonate aldolase</fullName>
    </submittedName>
</protein>
<evidence type="ECO:0000313" key="2">
    <source>
        <dbReference type="EMBL" id="MVO09932.1"/>
    </source>
</evidence>
<gene>
    <name evidence="2" type="ORF">GOQ30_12245</name>
</gene>
<name>A0A6I4IMD3_9FLAO</name>
<organism evidence="2 3">
    <name type="scientific">Flavobacterium profundi</name>
    <dbReference type="NCBI Taxonomy" id="1774945"/>
    <lineage>
        <taxon>Bacteria</taxon>
        <taxon>Pseudomonadati</taxon>
        <taxon>Bacteroidota</taxon>
        <taxon>Flavobacteriia</taxon>
        <taxon>Flavobacteriales</taxon>
        <taxon>Flavobacteriaceae</taxon>
        <taxon>Flavobacterium</taxon>
    </lineage>
</organism>
<accession>A0A6I4IMD3</accession>
<dbReference type="OrthoDB" id="5522619at2"/>
<feature type="signal peptide" evidence="1">
    <location>
        <begin position="1"/>
        <end position="20"/>
    </location>
</feature>
<reference evidence="3" key="1">
    <citation type="submission" date="2019-05" db="EMBL/GenBank/DDBJ databases">
        <title>Flavobacterium profundi sp. nov., isolated from a deep-sea seamount.</title>
        <authorList>
            <person name="Zhang D.-C."/>
        </authorList>
    </citation>
    <scope>NUCLEOTIDE SEQUENCE [LARGE SCALE GENOMIC DNA]</scope>
    <source>
        <strain evidence="3">TP390</strain>
    </source>
</reference>